<dbReference type="EMBL" id="CP047045">
    <property type="protein sequence ID" value="QGZ95426.1"/>
    <property type="molecule type" value="Genomic_DNA"/>
</dbReference>
<dbReference type="AlphaFoldDB" id="A0A6I6MPX2"/>
<evidence type="ECO:0000313" key="2">
    <source>
        <dbReference type="EMBL" id="QGZ95426.1"/>
    </source>
</evidence>
<reference evidence="3" key="1">
    <citation type="submission" date="2019-12" db="EMBL/GenBank/DDBJ databases">
        <title>Complete genome of Terracaulis silvestris 0127_4.</title>
        <authorList>
            <person name="Vieira S."/>
            <person name="Riedel T."/>
            <person name="Sproer C."/>
            <person name="Pascual J."/>
            <person name="Boedeker C."/>
            <person name="Overmann J."/>
        </authorList>
    </citation>
    <scope>NUCLEOTIDE SEQUENCE [LARGE SCALE GENOMIC DNA]</scope>
    <source>
        <strain evidence="3">0127_4</strain>
    </source>
</reference>
<dbReference type="Proteomes" id="UP000431269">
    <property type="component" value="Chromosome"/>
</dbReference>
<name>A0A6I6MPX2_9CAUL</name>
<feature type="transmembrane region" description="Helical" evidence="1">
    <location>
        <begin position="111"/>
        <end position="133"/>
    </location>
</feature>
<sequence length="134" mass="14372">MRVMGHNVFAIIVAALLIYVIEFVIFAVLISPEQYMAFTGITQAQVDGGEARMPFGIIPPLFAAIGLSLCIKWRGAQTLQGGAMTGIILAVLFAFGTSLYGFVYGPHTPHYLLVNLGHFLVCWAAAGAVLGAWK</sequence>
<accession>A0A6I6MPX2</accession>
<dbReference type="Pfam" id="PF08570">
    <property type="entry name" value="DUF1761"/>
    <property type="match status" value="1"/>
</dbReference>
<organism evidence="2 3">
    <name type="scientific">Terricaulis silvestris</name>
    <dbReference type="NCBI Taxonomy" id="2686094"/>
    <lineage>
        <taxon>Bacteria</taxon>
        <taxon>Pseudomonadati</taxon>
        <taxon>Pseudomonadota</taxon>
        <taxon>Alphaproteobacteria</taxon>
        <taxon>Caulobacterales</taxon>
        <taxon>Caulobacteraceae</taxon>
        <taxon>Terricaulis</taxon>
    </lineage>
</organism>
<dbReference type="KEGG" id="tsv:DSM104635_02275"/>
<dbReference type="InterPro" id="IPR013879">
    <property type="entry name" value="DUF1761"/>
</dbReference>
<evidence type="ECO:0000313" key="3">
    <source>
        <dbReference type="Proteomes" id="UP000431269"/>
    </source>
</evidence>
<proteinExistence type="predicted"/>
<evidence type="ECO:0000256" key="1">
    <source>
        <dbReference type="SAM" id="Phobius"/>
    </source>
</evidence>
<dbReference type="RefSeq" id="WP_158766289.1">
    <property type="nucleotide sequence ID" value="NZ_CP047045.1"/>
</dbReference>
<feature type="transmembrane region" description="Helical" evidence="1">
    <location>
        <begin position="83"/>
        <end position="105"/>
    </location>
</feature>
<feature type="transmembrane region" description="Helical" evidence="1">
    <location>
        <begin position="7"/>
        <end position="31"/>
    </location>
</feature>
<gene>
    <name evidence="2" type="ORF">DSM104635_02275</name>
</gene>
<protein>
    <recommendedName>
        <fullName evidence="4">DUF1761 domain-containing protein</fullName>
    </recommendedName>
</protein>
<keyword evidence="1" id="KW-0812">Transmembrane</keyword>
<keyword evidence="1" id="KW-1133">Transmembrane helix</keyword>
<keyword evidence="1" id="KW-0472">Membrane</keyword>
<keyword evidence="3" id="KW-1185">Reference proteome</keyword>
<evidence type="ECO:0008006" key="4">
    <source>
        <dbReference type="Google" id="ProtNLM"/>
    </source>
</evidence>